<feature type="domain" description="N-acetyltransferase" evidence="6">
    <location>
        <begin position="1"/>
        <end position="173"/>
    </location>
</feature>
<dbReference type="SUPFAM" id="SSF55729">
    <property type="entry name" value="Acyl-CoA N-acyltransferases (Nat)"/>
    <property type="match status" value="1"/>
</dbReference>
<dbReference type="AlphaFoldDB" id="U1PEP1"/>
<dbReference type="Gene3D" id="3.40.630.30">
    <property type="match status" value="1"/>
</dbReference>
<accession>U1PEP1</accession>
<evidence type="ECO:0000313" key="7">
    <source>
        <dbReference type="EMBL" id="ERG92087.1"/>
    </source>
</evidence>
<keyword evidence="2" id="KW-1277">Toxin-antitoxin system</keyword>
<evidence type="ECO:0000256" key="5">
    <source>
        <dbReference type="ARBA" id="ARBA00049880"/>
    </source>
</evidence>
<evidence type="ECO:0000259" key="6">
    <source>
        <dbReference type="PROSITE" id="PS51186"/>
    </source>
</evidence>
<dbReference type="PANTHER" id="PTHR36449">
    <property type="entry name" value="ACETYLTRANSFERASE-RELATED"/>
    <property type="match status" value="1"/>
</dbReference>
<evidence type="ECO:0000256" key="2">
    <source>
        <dbReference type="ARBA" id="ARBA00022649"/>
    </source>
</evidence>
<organism evidence="7 8">
    <name type="scientific">Haloquadratum walsbyi J07HQW1</name>
    <dbReference type="NCBI Taxonomy" id="1238424"/>
    <lineage>
        <taxon>Archaea</taxon>
        <taxon>Methanobacteriati</taxon>
        <taxon>Methanobacteriota</taxon>
        <taxon>Stenosarchaea group</taxon>
        <taxon>Halobacteria</taxon>
        <taxon>Halobacteriales</taxon>
        <taxon>Haloferacaceae</taxon>
        <taxon>Haloquadratum</taxon>
    </lineage>
</organism>
<dbReference type="Proteomes" id="UP000030649">
    <property type="component" value="Unassembled WGS sequence"/>
</dbReference>
<dbReference type="GO" id="GO:0016747">
    <property type="term" value="F:acyltransferase activity, transferring groups other than amino-acyl groups"/>
    <property type="evidence" value="ECO:0007669"/>
    <property type="project" value="InterPro"/>
</dbReference>
<dbReference type="InterPro" id="IPR000182">
    <property type="entry name" value="GNAT_dom"/>
</dbReference>
<dbReference type="Pfam" id="PF00583">
    <property type="entry name" value="Acetyltransf_1"/>
    <property type="match status" value="1"/>
</dbReference>
<keyword evidence="4" id="KW-0012">Acyltransferase</keyword>
<dbReference type="InterPro" id="IPR016181">
    <property type="entry name" value="Acyl_CoA_acyltransferase"/>
</dbReference>
<evidence type="ECO:0000313" key="8">
    <source>
        <dbReference type="Proteomes" id="UP000030649"/>
    </source>
</evidence>
<proteinExistence type="predicted"/>
<dbReference type="PROSITE" id="PS51186">
    <property type="entry name" value="GNAT"/>
    <property type="match status" value="1"/>
</dbReference>
<dbReference type="HOGENOM" id="CLU_101288_2_2_2"/>
<reference evidence="7 8" key="1">
    <citation type="journal article" date="2013" name="PLoS ONE">
        <title>Assembly-driven community genomics of a hypersaline microbial ecosystem.</title>
        <authorList>
            <person name="Podell S."/>
            <person name="Ugalde J.A."/>
            <person name="Narasingarao P."/>
            <person name="Banfield J.F."/>
            <person name="Heidelberg K.B."/>
            <person name="Allen E.E."/>
        </authorList>
    </citation>
    <scope>NUCLEOTIDE SEQUENCE [LARGE SCALE GENOMIC DNA]</scope>
    <source>
        <strain evidence="8">J07HQW1</strain>
    </source>
</reference>
<name>U1PEP1_9EURY</name>
<dbReference type="PANTHER" id="PTHR36449:SF1">
    <property type="entry name" value="ACETYLTRANSFERASE"/>
    <property type="match status" value="1"/>
</dbReference>
<keyword evidence="1" id="KW-0678">Repressor</keyword>
<dbReference type="CDD" id="cd04301">
    <property type="entry name" value="NAT_SF"/>
    <property type="match status" value="1"/>
</dbReference>
<protein>
    <submittedName>
        <fullName evidence="7">Acetyltransferase</fullName>
    </submittedName>
</protein>
<evidence type="ECO:0000256" key="4">
    <source>
        <dbReference type="ARBA" id="ARBA00023315"/>
    </source>
</evidence>
<comment type="catalytic activity">
    <reaction evidence="5">
        <text>glycyl-tRNA(Gly) + acetyl-CoA = N-acetylglycyl-tRNA(Gly) + CoA + H(+)</text>
        <dbReference type="Rhea" id="RHEA:81867"/>
        <dbReference type="Rhea" id="RHEA-COMP:9683"/>
        <dbReference type="Rhea" id="RHEA-COMP:19766"/>
        <dbReference type="ChEBI" id="CHEBI:15378"/>
        <dbReference type="ChEBI" id="CHEBI:57287"/>
        <dbReference type="ChEBI" id="CHEBI:57288"/>
        <dbReference type="ChEBI" id="CHEBI:78522"/>
        <dbReference type="ChEBI" id="CHEBI:232036"/>
    </reaction>
</comment>
<keyword evidence="3 7" id="KW-0808">Transferase</keyword>
<evidence type="ECO:0000256" key="3">
    <source>
        <dbReference type="ARBA" id="ARBA00022679"/>
    </source>
</evidence>
<evidence type="ECO:0000256" key="1">
    <source>
        <dbReference type="ARBA" id="ARBA00022491"/>
    </source>
</evidence>
<sequence>MTDDLTADIPEELILISEFQGSLSTFSCGSDPLDEFIQEQAHEFSERLLGETWLLCDGDDVAAFYTLAPASVPNDDYTGDETPEFGKLDDIPYPIPALLIARFGVAEEYQNQSIGSTLVDYIIVWAEEQDLPFWFIQVDSKPESIGFYESLSFVTSGAESDEESITSMFYPLSPRI</sequence>
<gene>
    <name evidence="7" type="ORF">J07HQW1_02122</name>
</gene>
<dbReference type="EMBL" id="KE356560">
    <property type="protein sequence ID" value="ERG92087.1"/>
    <property type="molecule type" value="Genomic_DNA"/>
</dbReference>